<dbReference type="InParanoid" id="Q8EWB3"/>
<dbReference type="HOGENOM" id="CLU_1314280_0_0_14"/>
<feature type="transmembrane region" description="Helical" evidence="1">
    <location>
        <begin position="7"/>
        <end position="28"/>
    </location>
</feature>
<keyword evidence="1" id="KW-0472">Membrane</keyword>
<gene>
    <name evidence="2" type="ordered locus">MYPE2910</name>
</gene>
<accession>Q8EWB3</accession>
<sequence>MNKVYTILNNVLIAGIGIFGIATVATTFELFTNYNLASREYSFYYAYSSADKSVKDTISNELKEVIKTKYSGSNNTEYLSLDTIESLTSKGSKSFFDFLKNKNNENSIIYNYEVNNTISNNINSATFSTNLSSLKSKIQSLQNTDETLYRKAVKYANELVVKNYKYKKTPENISFISGMIFVFIAIIWAIVFWTIFLYKRKHSKAKTTK</sequence>
<evidence type="ECO:0000256" key="1">
    <source>
        <dbReference type="SAM" id="Phobius"/>
    </source>
</evidence>
<evidence type="ECO:0000313" key="3">
    <source>
        <dbReference type="Proteomes" id="UP000002522"/>
    </source>
</evidence>
<organism evidence="2 3">
    <name type="scientific">Malacoplasma penetrans (strain HF-2)</name>
    <name type="common">Mycoplasma penetrans</name>
    <dbReference type="NCBI Taxonomy" id="272633"/>
    <lineage>
        <taxon>Bacteria</taxon>
        <taxon>Bacillati</taxon>
        <taxon>Mycoplasmatota</taxon>
        <taxon>Mycoplasmoidales</taxon>
        <taxon>Mycoplasmoidaceae</taxon>
        <taxon>Malacoplasma</taxon>
    </lineage>
</organism>
<dbReference type="EMBL" id="BA000026">
    <property type="protein sequence ID" value="BAC44083.1"/>
    <property type="molecule type" value="Genomic_DNA"/>
</dbReference>
<feature type="transmembrane region" description="Helical" evidence="1">
    <location>
        <begin position="173"/>
        <end position="198"/>
    </location>
</feature>
<keyword evidence="3" id="KW-1185">Reference proteome</keyword>
<dbReference type="AlphaFoldDB" id="Q8EWB3"/>
<protein>
    <submittedName>
        <fullName evidence="2">Uncharacterized protein</fullName>
    </submittedName>
</protein>
<proteinExistence type="predicted"/>
<evidence type="ECO:0000313" key="2">
    <source>
        <dbReference type="EMBL" id="BAC44083.1"/>
    </source>
</evidence>
<dbReference type="RefSeq" id="WP_011077119.1">
    <property type="nucleotide sequence ID" value="NC_004432.1"/>
</dbReference>
<name>Q8EWB3_MALP2</name>
<dbReference type="Proteomes" id="UP000002522">
    <property type="component" value="Chromosome"/>
</dbReference>
<reference evidence="2 3" key="1">
    <citation type="journal article" date="2002" name="Nucleic Acids Res.">
        <title>The complete genomic sequence of Mycoplasma penetrans, an intracellular bacterial pathogen in humans.</title>
        <authorList>
            <person name="Sasaki Y."/>
            <person name="Ishikawa J."/>
            <person name="Yamashita A."/>
            <person name="Oshima K."/>
            <person name="Kenri T."/>
            <person name="Furuya K."/>
            <person name="Yoshino C."/>
            <person name="Horino A."/>
            <person name="Shiba T."/>
            <person name="Sasaki T."/>
            <person name="Hattori M."/>
        </authorList>
    </citation>
    <scope>NUCLEOTIDE SEQUENCE [LARGE SCALE GENOMIC DNA]</scope>
    <source>
        <strain evidence="2 3">HF-2</strain>
    </source>
</reference>
<dbReference type="KEGG" id="mpe:MYPE2910"/>
<keyword evidence="1" id="KW-1133">Transmembrane helix</keyword>
<keyword evidence="1" id="KW-0812">Transmembrane</keyword>